<evidence type="ECO:0000259" key="1">
    <source>
        <dbReference type="PROSITE" id="PS50943"/>
    </source>
</evidence>
<organism evidence="2 3">
    <name type="scientific">Flavobacterium cutihirudinis</name>
    <dbReference type="NCBI Taxonomy" id="1265740"/>
    <lineage>
        <taxon>Bacteria</taxon>
        <taxon>Pseudomonadati</taxon>
        <taxon>Bacteroidota</taxon>
        <taxon>Flavobacteriia</taxon>
        <taxon>Flavobacteriales</taxon>
        <taxon>Flavobacteriaceae</taxon>
        <taxon>Flavobacterium</taxon>
    </lineage>
</organism>
<comment type="caution">
    <text evidence="2">The sequence shown here is derived from an EMBL/GenBank/DDBJ whole genome shotgun (WGS) entry which is preliminary data.</text>
</comment>
<dbReference type="InterPro" id="IPR001387">
    <property type="entry name" value="Cro/C1-type_HTH"/>
</dbReference>
<dbReference type="AlphaFoldDB" id="A0A3D9G173"/>
<proteinExistence type="predicted"/>
<evidence type="ECO:0000313" key="2">
    <source>
        <dbReference type="EMBL" id="RED26939.1"/>
    </source>
</evidence>
<dbReference type="InterPro" id="IPR010982">
    <property type="entry name" value="Lambda_DNA-bd_dom_sf"/>
</dbReference>
<dbReference type="Gene3D" id="1.10.260.40">
    <property type="entry name" value="lambda repressor-like DNA-binding domains"/>
    <property type="match status" value="1"/>
</dbReference>
<dbReference type="SUPFAM" id="SSF47413">
    <property type="entry name" value="lambda repressor-like DNA-binding domains"/>
    <property type="match status" value="1"/>
</dbReference>
<dbReference type="PROSITE" id="PS50943">
    <property type="entry name" value="HTH_CROC1"/>
    <property type="match status" value="1"/>
</dbReference>
<sequence length="77" mass="9267">MEDSEKNIELKINQISQKLKEIRLSKGYTSYETFAFENELNRVQYWRIESGKNITLKTLLKVLEIHQISLEDFFRNL</sequence>
<name>A0A3D9G173_9FLAO</name>
<reference evidence="2 3" key="1">
    <citation type="submission" date="2018-07" db="EMBL/GenBank/DDBJ databases">
        <title>Genomic Encyclopedia of Archaeal and Bacterial Type Strains, Phase II (KMG-II): from individual species to whole genera.</title>
        <authorList>
            <person name="Goeker M."/>
        </authorList>
    </citation>
    <scope>NUCLEOTIDE SEQUENCE [LARGE SCALE GENOMIC DNA]</scope>
    <source>
        <strain evidence="2 3">DSM 25795</strain>
    </source>
</reference>
<feature type="domain" description="HTH cro/C1-type" evidence="1">
    <location>
        <begin position="19"/>
        <end position="73"/>
    </location>
</feature>
<dbReference type="CDD" id="cd00093">
    <property type="entry name" value="HTH_XRE"/>
    <property type="match status" value="1"/>
</dbReference>
<dbReference type="EMBL" id="QRDQ01000007">
    <property type="protein sequence ID" value="RED26939.1"/>
    <property type="molecule type" value="Genomic_DNA"/>
</dbReference>
<protein>
    <recommendedName>
        <fullName evidence="1">HTH cro/C1-type domain-containing protein</fullName>
    </recommendedName>
</protein>
<keyword evidence="3" id="KW-1185">Reference proteome</keyword>
<gene>
    <name evidence="2" type="ORF">BD847_0870</name>
</gene>
<dbReference type="OrthoDB" id="674942at2"/>
<evidence type="ECO:0000313" key="3">
    <source>
        <dbReference type="Proteomes" id="UP000257004"/>
    </source>
</evidence>
<dbReference type="Proteomes" id="UP000257004">
    <property type="component" value="Unassembled WGS sequence"/>
</dbReference>
<dbReference type="GO" id="GO:0003677">
    <property type="term" value="F:DNA binding"/>
    <property type="evidence" value="ECO:0007669"/>
    <property type="project" value="InterPro"/>
</dbReference>
<accession>A0A3D9G173</accession>
<dbReference type="RefSeq" id="WP_115887005.1">
    <property type="nucleotide sequence ID" value="NZ_QRDQ01000007.1"/>
</dbReference>